<evidence type="ECO:0000313" key="10">
    <source>
        <dbReference type="EMBL" id="MBW4662487.1"/>
    </source>
</evidence>
<feature type="transmembrane region" description="Helical" evidence="8">
    <location>
        <begin position="138"/>
        <end position="161"/>
    </location>
</feature>
<evidence type="ECO:0000256" key="2">
    <source>
        <dbReference type="ARBA" id="ARBA00008335"/>
    </source>
</evidence>
<keyword evidence="4" id="KW-1003">Cell membrane</keyword>
<keyword evidence="3" id="KW-0813">Transport</keyword>
<dbReference type="InterPro" id="IPR005829">
    <property type="entry name" value="Sugar_transporter_CS"/>
</dbReference>
<feature type="transmembrane region" description="Helical" evidence="8">
    <location>
        <begin position="49"/>
        <end position="72"/>
    </location>
</feature>
<feature type="transmembrane region" description="Helical" evidence="8">
    <location>
        <begin position="273"/>
        <end position="293"/>
    </location>
</feature>
<evidence type="ECO:0000256" key="5">
    <source>
        <dbReference type="ARBA" id="ARBA00022692"/>
    </source>
</evidence>
<feature type="transmembrane region" description="Helical" evidence="8">
    <location>
        <begin position="79"/>
        <end position="98"/>
    </location>
</feature>
<dbReference type="GO" id="GO:0005886">
    <property type="term" value="C:plasma membrane"/>
    <property type="evidence" value="ECO:0007669"/>
    <property type="project" value="UniProtKB-SubCell"/>
</dbReference>
<proteinExistence type="inferred from homology"/>
<dbReference type="PANTHER" id="PTHR43271:SF2">
    <property type="entry name" value="BLL2771 PROTEIN"/>
    <property type="match status" value="1"/>
</dbReference>
<evidence type="ECO:0000256" key="4">
    <source>
        <dbReference type="ARBA" id="ARBA00022475"/>
    </source>
</evidence>
<comment type="subcellular location">
    <subcellularLocation>
        <location evidence="1">Cell membrane</location>
        <topology evidence="1">Multi-pass membrane protein</topology>
    </subcellularLocation>
</comment>
<evidence type="ECO:0000259" key="9">
    <source>
        <dbReference type="PROSITE" id="PS50850"/>
    </source>
</evidence>
<name>A0A951QG09_9CYAN</name>
<evidence type="ECO:0000256" key="8">
    <source>
        <dbReference type="SAM" id="Phobius"/>
    </source>
</evidence>
<evidence type="ECO:0000256" key="1">
    <source>
        <dbReference type="ARBA" id="ARBA00004651"/>
    </source>
</evidence>
<dbReference type="GO" id="GO:0022857">
    <property type="term" value="F:transmembrane transporter activity"/>
    <property type="evidence" value="ECO:0007669"/>
    <property type="project" value="InterPro"/>
</dbReference>
<gene>
    <name evidence="10" type="ORF">KME15_27895</name>
</gene>
<feature type="transmembrane region" description="Helical" evidence="8">
    <location>
        <begin position="167"/>
        <end position="186"/>
    </location>
</feature>
<dbReference type="PROSITE" id="PS50850">
    <property type="entry name" value="MFS"/>
    <property type="match status" value="1"/>
</dbReference>
<protein>
    <submittedName>
        <fullName evidence="10">MFS transporter</fullName>
    </submittedName>
</protein>
<feature type="transmembrane region" description="Helical" evidence="8">
    <location>
        <begin position="207"/>
        <end position="229"/>
    </location>
</feature>
<dbReference type="Pfam" id="PF07690">
    <property type="entry name" value="MFS_1"/>
    <property type="match status" value="2"/>
</dbReference>
<keyword evidence="7 8" id="KW-0472">Membrane</keyword>
<evidence type="ECO:0000256" key="7">
    <source>
        <dbReference type="ARBA" id="ARBA00023136"/>
    </source>
</evidence>
<reference evidence="10" key="1">
    <citation type="submission" date="2021-05" db="EMBL/GenBank/DDBJ databases">
        <authorList>
            <person name="Pietrasiak N."/>
            <person name="Ward R."/>
            <person name="Stajich J.E."/>
            <person name="Kurbessoian T."/>
        </authorList>
    </citation>
    <scope>NUCLEOTIDE SEQUENCE</scope>
    <source>
        <strain evidence="10">UHER 2000/2452</strain>
    </source>
</reference>
<keyword evidence="5 8" id="KW-0812">Transmembrane</keyword>
<dbReference type="Gene3D" id="1.20.1250.20">
    <property type="entry name" value="MFS general substrate transporter like domains"/>
    <property type="match status" value="1"/>
</dbReference>
<keyword evidence="6 8" id="KW-1133">Transmembrane helix</keyword>
<accession>A0A951QG09</accession>
<feature type="transmembrane region" description="Helical" evidence="8">
    <location>
        <begin position="299"/>
        <end position="324"/>
    </location>
</feature>
<comment type="caution">
    <text evidence="10">The sequence shown here is derived from an EMBL/GenBank/DDBJ whole genome shotgun (WGS) entry which is preliminary data.</text>
</comment>
<dbReference type="PROSITE" id="PS00216">
    <property type="entry name" value="SUGAR_TRANSPORT_1"/>
    <property type="match status" value="1"/>
</dbReference>
<feature type="transmembrane region" description="Helical" evidence="8">
    <location>
        <begin position="104"/>
        <end position="126"/>
    </location>
</feature>
<sequence>MSQPNPNSFPTKATLLLVSTLTVMAGATIAPSLPAMQEHFKEVPNAALWVRLVLTLPALFIVLGSLIAGVVVDRFGRKPLLLAAVALYGLAGASGYVLDSLFHILIGRAFLGFAVAGIMVTATTLIADYYTGATRAAFLGLQAAFMGLGGVVFLSLGGFLADQNWRFPFLIYLFAWLLVPPMIWAISEPQRMIPSTQGNTHGSGSGFPVKLLTFIYGIALLTQIIFYLIPVQLPFYLKELANANASQSGLAIALATLFSAMSSFFYGKIKQRFGFFSVLVLAFGLMGTGYSIIGLVNNYALVLVGLAIAGSGLGLLMPNLNLWIASEVSDAARGRALGGSTMFFFLGQFLSPLVSQPVSKAVGLGTTYALAGGLLLVCGLVLMTLQRPICRLISTKIALLPIEAAKTKPKQ</sequence>
<evidence type="ECO:0000313" key="11">
    <source>
        <dbReference type="Proteomes" id="UP000757435"/>
    </source>
</evidence>
<dbReference type="PANTHER" id="PTHR43271">
    <property type="entry name" value="BLL2771 PROTEIN"/>
    <property type="match status" value="1"/>
</dbReference>
<dbReference type="EMBL" id="JAHHHD010000079">
    <property type="protein sequence ID" value="MBW4662487.1"/>
    <property type="molecule type" value="Genomic_DNA"/>
</dbReference>
<feature type="domain" description="Major facilitator superfamily (MFS) profile" evidence="9">
    <location>
        <begin position="11"/>
        <end position="390"/>
    </location>
</feature>
<feature type="transmembrane region" description="Helical" evidence="8">
    <location>
        <begin position="336"/>
        <end position="354"/>
    </location>
</feature>
<dbReference type="SUPFAM" id="SSF103473">
    <property type="entry name" value="MFS general substrate transporter"/>
    <property type="match status" value="1"/>
</dbReference>
<organism evidence="10 11">
    <name type="scientific">Drouetiella hepatica Uher 2000/2452</name>
    <dbReference type="NCBI Taxonomy" id="904376"/>
    <lineage>
        <taxon>Bacteria</taxon>
        <taxon>Bacillati</taxon>
        <taxon>Cyanobacteriota</taxon>
        <taxon>Cyanophyceae</taxon>
        <taxon>Oculatellales</taxon>
        <taxon>Oculatellaceae</taxon>
        <taxon>Drouetiella</taxon>
    </lineage>
</organism>
<reference evidence="10" key="2">
    <citation type="journal article" date="2022" name="Microbiol. Resour. Announc.">
        <title>Metagenome Sequencing to Explore Phylogenomics of Terrestrial Cyanobacteria.</title>
        <authorList>
            <person name="Ward R.D."/>
            <person name="Stajich J.E."/>
            <person name="Johansen J.R."/>
            <person name="Huntemann M."/>
            <person name="Clum A."/>
            <person name="Foster B."/>
            <person name="Foster B."/>
            <person name="Roux S."/>
            <person name="Palaniappan K."/>
            <person name="Varghese N."/>
            <person name="Mukherjee S."/>
            <person name="Reddy T.B.K."/>
            <person name="Daum C."/>
            <person name="Copeland A."/>
            <person name="Chen I.A."/>
            <person name="Ivanova N.N."/>
            <person name="Kyrpides N.C."/>
            <person name="Shapiro N."/>
            <person name="Eloe-Fadrosh E.A."/>
            <person name="Pietrasiak N."/>
        </authorList>
    </citation>
    <scope>NUCLEOTIDE SEQUENCE</scope>
    <source>
        <strain evidence="10">UHER 2000/2452</strain>
    </source>
</reference>
<evidence type="ECO:0000256" key="6">
    <source>
        <dbReference type="ARBA" id="ARBA00022989"/>
    </source>
</evidence>
<dbReference type="InterPro" id="IPR036259">
    <property type="entry name" value="MFS_trans_sf"/>
</dbReference>
<feature type="transmembrane region" description="Helical" evidence="8">
    <location>
        <begin position="249"/>
        <end position="266"/>
    </location>
</feature>
<feature type="transmembrane region" description="Helical" evidence="8">
    <location>
        <begin position="366"/>
        <end position="385"/>
    </location>
</feature>
<comment type="similarity">
    <text evidence="2">Belongs to the major facilitator superfamily.</text>
</comment>
<dbReference type="AlphaFoldDB" id="A0A951QG09"/>
<evidence type="ECO:0000256" key="3">
    <source>
        <dbReference type="ARBA" id="ARBA00022448"/>
    </source>
</evidence>
<dbReference type="CDD" id="cd17473">
    <property type="entry name" value="MFS_arabinose_efflux_permease_like"/>
    <property type="match status" value="1"/>
</dbReference>
<dbReference type="InterPro" id="IPR020846">
    <property type="entry name" value="MFS_dom"/>
</dbReference>
<dbReference type="Proteomes" id="UP000757435">
    <property type="component" value="Unassembled WGS sequence"/>
</dbReference>
<dbReference type="InterPro" id="IPR011701">
    <property type="entry name" value="MFS"/>
</dbReference>